<dbReference type="AlphaFoldDB" id="W0DJB4"/>
<evidence type="ECO:0000313" key="13">
    <source>
        <dbReference type="EMBL" id="AHE98541.1"/>
    </source>
</evidence>
<dbReference type="UniPathway" id="UPA00164"/>
<dbReference type="KEGG" id="tti:THITH_10070"/>
<evidence type="ECO:0000313" key="14">
    <source>
        <dbReference type="Proteomes" id="UP000005289"/>
    </source>
</evidence>
<dbReference type="NCBIfam" id="NF003811">
    <property type="entry name" value="PRK05402.1"/>
    <property type="match status" value="1"/>
</dbReference>
<evidence type="ECO:0000259" key="12">
    <source>
        <dbReference type="SMART" id="SM00642"/>
    </source>
</evidence>
<gene>
    <name evidence="10" type="primary">glgB</name>
    <name evidence="13" type="ORF">THITH_10070</name>
</gene>
<dbReference type="GO" id="GO:0004553">
    <property type="term" value="F:hydrolase activity, hydrolyzing O-glycosyl compounds"/>
    <property type="evidence" value="ECO:0007669"/>
    <property type="project" value="InterPro"/>
</dbReference>
<dbReference type="FunFam" id="2.60.40.1180:FF:000002">
    <property type="entry name" value="1,4-alpha-glucan branching enzyme GlgB"/>
    <property type="match status" value="1"/>
</dbReference>
<dbReference type="RefSeq" id="WP_006748297.1">
    <property type="nucleotide sequence ID" value="NZ_CP007029.1"/>
</dbReference>
<dbReference type="NCBIfam" id="NF008967">
    <property type="entry name" value="PRK12313.1"/>
    <property type="match status" value="1"/>
</dbReference>
<keyword evidence="6 10" id="KW-0328">Glycosyltransferase</keyword>
<keyword evidence="8 10" id="KW-0320">Glycogen biosynthesis</keyword>
<dbReference type="SUPFAM" id="SSF51011">
    <property type="entry name" value="Glycosyl hydrolase domain"/>
    <property type="match status" value="1"/>
</dbReference>
<dbReference type="CDD" id="cd11322">
    <property type="entry name" value="AmyAc_Glg_BE"/>
    <property type="match status" value="1"/>
</dbReference>
<dbReference type="Pfam" id="PF00128">
    <property type="entry name" value="Alpha-amylase"/>
    <property type="match status" value="2"/>
</dbReference>
<evidence type="ECO:0000256" key="9">
    <source>
        <dbReference type="ARBA" id="ARBA00023277"/>
    </source>
</evidence>
<dbReference type="SUPFAM" id="SSF81296">
    <property type="entry name" value="E set domains"/>
    <property type="match status" value="2"/>
</dbReference>
<feature type="active site" description="Proton donor" evidence="10 11">
    <location>
        <position position="475"/>
    </location>
</feature>
<evidence type="ECO:0000256" key="2">
    <source>
        <dbReference type="ARBA" id="ARBA00002953"/>
    </source>
</evidence>
<evidence type="ECO:0000256" key="4">
    <source>
        <dbReference type="ARBA" id="ARBA00009000"/>
    </source>
</evidence>
<dbReference type="Pfam" id="PF22019">
    <property type="entry name" value="GlgB_N"/>
    <property type="match status" value="1"/>
</dbReference>
<proteinExistence type="inferred from homology"/>
<dbReference type="InterPro" id="IPR004193">
    <property type="entry name" value="Glyco_hydro_13_N"/>
</dbReference>
<evidence type="ECO:0000256" key="3">
    <source>
        <dbReference type="ARBA" id="ARBA00004964"/>
    </source>
</evidence>
<dbReference type="PANTHER" id="PTHR43651:SF3">
    <property type="entry name" value="1,4-ALPHA-GLUCAN-BRANCHING ENZYME"/>
    <property type="match status" value="1"/>
</dbReference>
<dbReference type="FunFam" id="2.60.40.10:FF:000169">
    <property type="entry name" value="1,4-alpha-glucan branching enzyme GlgB"/>
    <property type="match status" value="1"/>
</dbReference>
<evidence type="ECO:0000256" key="7">
    <source>
        <dbReference type="ARBA" id="ARBA00022679"/>
    </source>
</evidence>
<evidence type="ECO:0000256" key="6">
    <source>
        <dbReference type="ARBA" id="ARBA00022676"/>
    </source>
</evidence>
<evidence type="ECO:0000256" key="11">
    <source>
        <dbReference type="PIRSR" id="PIRSR000463-1"/>
    </source>
</evidence>
<keyword evidence="7 10" id="KW-0808">Transferase</keyword>
<dbReference type="EC" id="2.4.1.18" evidence="10"/>
<dbReference type="Proteomes" id="UP000005289">
    <property type="component" value="Chromosome"/>
</dbReference>
<dbReference type="Gene3D" id="3.20.20.80">
    <property type="entry name" value="Glycosidases"/>
    <property type="match status" value="1"/>
</dbReference>
<dbReference type="InterPro" id="IPR006407">
    <property type="entry name" value="GlgB"/>
</dbReference>
<dbReference type="Gene3D" id="2.60.40.10">
    <property type="entry name" value="Immunoglobulins"/>
    <property type="match status" value="1"/>
</dbReference>
<evidence type="ECO:0000256" key="1">
    <source>
        <dbReference type="ARBA" id="ARBA00000826"/>
    </source>
</evidence>
<dbReference type="InterPro" id="IPR037439">
    <property type="entry name" value="Branching_enzy"/>
</dbReference>
<feature type="active site" description="Nucleophile" evidence="10 11">
    <location>
        <position position="422"/>
    </location>
</feature>
<keyword evidence="9 10" id="KW-0119">Carbohydrate metabolism</keyword>
<dbReference type="OrthoDB" id="9800174at2"/>
<dbReference type="HAMAP" id="MF_00685">
    <property type="entry name" value="GlgB"/>
    <property type="match status" value="1"/>
</dbReference>
<dbReference type="NCBIfam" id="TIGR01515">
    <property type="entry name" value="branching_enzym"/>
    <property type="match status" value="1"/>
</dbReference>
<dbReference type="Gene3D" id="2.60.40.1180">
    <property type="entry name" value="Golgi alpha-mannosidase II"/>
    <property type="match status" value="1"/>
</dbReference>
<accession>W0DJB4</accession>
<organism evidence="13 14">
    <name type="scientific">Thioalkalivibrio paradoxus ARh 1</name>
    <dbReference type="NCBI Taxonomy" id="713585"/>
    <lineage>
        <taxon>Bacteria</taxon>
        <taxon>Pseudomonadati</taxon>
        <taxon>Pseudomonadota</taxon>
        <taxon>Gammaproteobacteria</taxon>
        <taxon>Chromatiales</taxon>
        <taxon>Ectothiorhodospiraceae</taxon>
        <taxon>Thioalkalivibrio</taxon>
    </lineage>
</organism>
<dbReference type="Pfam" id="PF02806">
    <property type="entry name" value="Alpha-amylase_C"/>
    <property type="match status" value="1"/>
</dbReference>
<dbReference type="HOGENOM" id="CLU_004245_3_2_6"/>
<comment type="pathway">
    <text evidence="3 10">Glycan biosynthesis; glycogen biosynthesis.</text>
</comment>
<protein>
    <recommendedName>
        <fullName evidence="10">1,4-alpha-glucan branching enzyme GlgB</fullName>
        <ecNumber evidence="10">2.4.1.18</ecNumber>
    </recommendedName>
    <alternativeName>
        <fullName evidence="10">1,4-alpha-D-glucan:1,4-alpha-D-glucan 6-glucosyl-transferase</fullName>
    </alternativeName>
    <alternativeName>
        <fullName evidence="10">Alpha-(1-&gt;4)-glucan branching enzyme</fullName>
    </alternativeName>
    <alternativeName>
        <fullName evidence="10">Glycogen branching enzyme</fullName>
        <shortName evidence="10">BE</shortName>
    </alternativeName>
</protein>
<dbReference type="GO" id="GO:0005829">
    <property type="term" value="C:cytosol"/>
    <property type="evidence" value="ECO:0007669"/>
    <property type="project" value="TreeGrafter"/>
</dbReference>
<comment type="subunit">
    <text evidence="10">Monomer.</text>
</comment>
<dbReference type="InterPro" id="IPR013783">
    <property type="entry name" value="Ig-like_fold"/>
</dbReference>
<dbReference type="PIRSF" id="PIRSF000463">
    <property type="entry name" value="GlgB"/>
    <property type="match status" value="1"/>
</dbReference>
<dbReference type="PANTHER" id="PTHR43651">
    <property type="entry name" value="1,4-ALPHA-GLUCAN-BRANCHING ENZYME"/>
    <property type="match status" value="1"/>
</dbReference>
<dbReference type="InterPro" id="IPR006047">
    <property type="entry name" value="GH13_cat_dom"/>
</dbReference>
<evidence type="ECO:0000256" key="10">
    <source>
        <dbReference type="HAMAP-Rule" id="MF_00685"/>
    </source>
</evidence>
<name>W0DJB4_9GAMM</name>
<comment type="similarity">
    <text evidence="4 10">Belongs to the glycosyl hydrolase 13 family. GlgB subfamily.</text>
</comment>
<reference evidence="13 14" key="1">
    <citation type="submission" date="2013-12" db="EMBL/GenBank/DDBJ databases">
        <authorList>
            <consortium name="DOE Joint Genome Institute"/>
            <person name="Muyzer G."/>
            <person name="Huntemann M."/>
            <person name="Han J."/>
            <person name="Chen A."/>
            <person name="Kyrpides N."/>
            <person name="Mavromatis K."/>
            <person name="Markowitz V."/>
            <person name="Palaniappan K."/>
            <person name="Ivanova N."/>
            <person name="Schaumberg A."/>
            <person name="Pati A."/>
            <person name="Liolios K."/>
            <person name="Nordberg H.P."/>
            <person name="Cantor M.N."/>
            <person name="Hua S.X."/>
            <person name="Woyke T."/>
        </authorList>
    </citation>
    <scope>NUCLEOTIDE SEQUENCE [LARGE SCALE GENOMIC DNA]</scope>
    <source>
        <strain evidence="13 14">ARh 1</strain>
    </source>
</reference>
<dbReference type="GO" id="GO:0043169">
    <property type="term" value="F:cation binding"/>
    <property type="evidence" value="ECO:0007669"/>
    <property type="project" value="InterPro"/>
</dbReference>
<dbReference type="GO" id="GO:0005978">
    <property type="term" value="P:glycogen biosynthetic process"/>
    <property type="evidence" value="ECO:0007669"/>
    <property type="project" value="UniProtKB-UniRule"/>
</dbReference>
<dbReference type="InterPro" id="IPR013780">
    <property type="entry name" value="Glyco_hydro_b"/>
</dbReference>
<feature type="domain" description="Glycosyl hydrolase family 13 catalytic" evidence="12">
    <location>
        <begin position="265"/>
        <end position="611"/>
    </location>
</feature>
<dbReference type="InterPro" id="IPR054169">
    <property type="entry name" value="GlgB_N"/>
</dbReference>
<dbReference type="CDD" id="cd02855">
    <property type="entry name" value="E_set_GBE_prok_N"/>
    <property type="match status" value="1"/>
</dbReference>
<comment type="function">
    <text evidence="2 10">Catalyzes the formation of the alpha-1,6-glucosidic linkages in glycogen by scission of a 1,4-alpha-linked oligosaccharide from growing alpha-1,4-glucan chains and the subsequent attachment of the oligosaccharide to the alpha-1,6 position.</text>
</comment>
<dbReference type="EMBL" id="CP007029">
    <property type="protein sequence ID" value="AHE98541.1"/>
    <property type="molecule type" value="Genomic_DNA"/>
</dbReference>
<keyword evidence="14" id="KW-1185">Reference proteome</keyword>
<sequence>MTTALHNCIRPSGDPIARLGTARWHDPHGLLGRHAVDHQTVCCRSFLPRAREAWLLCGAADAGAAHREPMIPSPDLPGLFTWTGPLADCPLHPTIVWSEGDGRTFQAVDPYSFAPNISGFDLHLFGEGRHWHAHRMLGAHPEHRDGIAGVRFAVWAPGAERVSVVGDFNHWDGRCHPMSVHGGSGVWELFIPGLPDGALYKFEIRNRESGNIFVKSDPYGAFFEIRPNTASRVFTSRDYPWNDDAWLQRRSDPLAWKHRPMSIYEVHLGSWKRGDEGRFLGYRELADELIPYVRDRGFTHIELLPVTEHPFDGSWGYQSTGFFAPTSRFGTPDDFRHLVDAAHRAGIGVLLDWVPGHFPKDSFALARFDGTALYEHEDPRKGEHRDWGTLIFNYGRSEVRNFLLSSALCWIEDFHIDGLRVDAVASMLYLDYSRQANDWIPNEYGGNENLDAIAFLRELNRTIQSNHPGVLMIAEESTAWPGVSRPPDTGGLGFTMKWNMGWMHDTLAYFRLDPIHRQHHHNQLTFGMLYAYTENFVLPFSHDEVVHGKRSLRGRMPGDEAQQHAQLRLLYAYQWTYPGKKLLFMGQEFGQGTEWSESRELDWYVLQYPLHQGMTTLVRDLNRLYQEEPALHALEFESEGFAWLDCDDASRSVLSYLRRGGDSQWIVVLNLTPVPREDYAIPAPHGGLWTVRLNTDSEFYGGGSRGSRQARAEPQPLRGFSHTLRLDLPPLAALILAPG</sequence>
<evidence type="ECO:0000256" key="5">
    <source>
        <dbReference type="ARBA" id="ARBA00022600"/>
    </source>
</evidence>
<dbReference type="InterPro" id="IPR006048">
    <property type="entry name" value="A-amylase/branching_C"/>
</dbReference>
<comment type="catalytic activity">
    <reaction evidence="1 10">
        <text>Transfers a segment of a (1-&gt;4)-alpha-D-glucan chain to a primary hydroxy group in a similar glucan chain.</text>
        <dbReference type="EC" id="2.4.1.18"/>
    </reaction>
</comment>
<dbReference type="STRING" id="713585.THITH_10070"/>
<dbReference type="InterPro" id="IPR044143">
    <property type="entry name" value="GlgB_N_E_set_prok"/>
</dbReference>
<evidence type="ECO:0000256" key="8">
    <source>
        <dbReference type="ARBA" id="ARBA00023056"/>
    </source>
</evidence>
<dbReference type="GO" id="GO:0003844">
    <property type="term" value="F:1,4-alpha-glucan branching enzyme activity"/>
    <property type="evidence" value="ECO:0007669"/>
    <property type="project" value="UniProtKB-UniRule"/>
</dbReference>
<dbReference type="InterPro" id="IPR017853">
    <property type="entry name" value="GH"/>
</dbReference>
<dbReference type="Pfam" id="PF02922">
    <property type="entry name" value="CBM_48"/>
    <property type="match status" value="1"/>
</dbReference>
<dbReference type="FunFam" id="3.20.20.80:FF:000003">
    <property type="entry name" value="1,4-alpha-glucan branching enzyme GlgB"/>
    <property type="match status" value="1"/>
</dbReference>
<dbReference type="SUPFAM" id="SSF51445">
    <property type="entry name" value="(Trans)glycosidases"/>
    <property type="match status" value="1"/>
</dbReference>
<keyword evidence="5 10" id="KW-0321">Glycogen metabolism</keyword>
<dbReference type="SMART" id="SM00642">
    <property type="entry name" value="Aamy"/>
    <property type="match status" value="1"/>
</dbReference>
<dbReference type="InterPro" id="IPR014756">
    <property type="entry name" value="Ig_E-set"/>
</dbReference>